<keyword evidence="6 8" id="KW-1133">Transmembrane helix</keyword>
<reference evidence="9 10" key="1">
    <citation type="submission" date="2019-03" db="EMBL/GenBank/DDBJ databases">
        <title>Genomic Encyclopedia of Archaeal and Bacterial Type Strains, Phase II (KMG-II): from individual species to whole genera.</title>
        <authorList>
            <person name="Goeker M."/>
        </authorList>
    </citation>
    <scope>NUCLEOTIDE SEQUENCE [LARGE SCALE GENOMIC DNA]</scope>
    <source>
        <strain evidence="9 10">DSM 15388</strain>
    </source>
</reference>
<keyword evidence="7 8" id="KW-0472">Membrane</keyword>
<evidence type="ECO:0000313" key="10">
    <source>
        <dbReference type="Proteomes" id="UP000295793"/>
    </source>
</evidence>
<dbReference type="GO" id="GO:0022857">
    <property type="term" value="F:transmembrane transporter activity"/>
    <property type="evidence" value="ECO:0007669"/>
    <property type="project" value="InterPro"/>
</dbReference>
<keyword evidence="5 8" id="KW-0812">Transmembrane</keyword>
<dbReference type="Pfam" id="PF01032">
    <property type="entry name" value="FecCD"/>
    <property type="match status" value="1"/>
</dbReference>
<comment type="subcellular location">
    <subcellularLocation>
        <location evidence="1">Cell membrane</location>
        <topology evidence="1">Multi-pass membrane protein</topology>
    </subcellularLocation>
</comment>
<evidence type="ECO:0000256" key="6">
    <source>
        <dbReference type="ARBA" id="ARBA00022989"/>
    </source>
</evidence>
<dbReference type="InterPro" id="IPR000522">
    <property type="entry name" value="ABC_transptr_permease_BtuC"/>
</dbReference>
<proteinExistence type="inferred from homology"/>
<evidence type="ECO:0000256" key="3">
    <source>
        <dbReference type="ARBA" id="ARBA00022448"/>
    </source>
</evidence>
<dbReference type="PANTHER" id="PTHR30472">
    <property type="entry name" value="FERRIC ENTEROBACTIN TRANSPORT SYSTEM PERMEASE PROTEIN"/>
    <property type="match status" value="1"/>
</dbReference>
<feature type="transmembrane region" description="Helical" evidence="8">
    <location>
        <begin position="120"/>
        <end position="139"/>
    </location>
</feature>
<dbReference type="Proteomes" id="UP000295793">
    <property type="component" value="Unassembled WGS sequence"/>
</dbReference>
<keyword evidence="4" id="KW-1003">Cell membrane</keyword>
<sequence>MHSSALPFTATKPRLSFSSTGIRLAILCAFLLVSVTLFLTWNVKASWAFTLEYRGMKLLSLVIVGASISIATLLFQTICGNRILTPGIMGFDSMYILIQTILIFSLGSVGFSSMSPYLKWALETAVMLGCVLLLAWMLFRGTSQSLHYLILVGIIFGVLFTSLSYLFSRMLDPTQFSVLQDSMFASFGSVDPALLLISGFVFTATALFLFRIHAELDVMLLGRQSALNLGVDFSRRTLQTLFVTVVLIALSTALVGPVSFFGLLVAHLTYRLCGSYKHGIMIPFATVLGILTLVSGEFVLQHLLSFQTRLSIIIEFIGGVFFLVLIIRQGKA</sequence>
<dbReference type="SUPFAM" id="SSF81345">
    <property type="entry name" value="ABC transporter involved in vitamin B12 uptake, BtuC"/>
    <property type="match status" value="1"/>
</dbReference>
<keyword evidence="3" id="KW-0813">Transport</keyword>
<comment type="caution">
    <text evidence="9">The sequence shown here is derived from an EMBL/GenBank/DDBJ whole genome shotgun (WGS) entry which is preliminary data.</text>
</comment>
<feature type="transmembrane region" description="Helical" evidence="8">
    <location>
        <begin position="21"/>
        <end position="43"/>
    </location>
</feature>
<dbReference type="GO" id="GO:0033214">
    <property type="term" value="P:siderophore-iron import into cell"/>
    <property type="evidence" value="ECO:0007669"/>
    <property type="project" value="TreeGrafter"/>
</dbReference>
<evidence type="ECO:0000256" key="7">
    <source>
        <dbReference type="ARBA" id="ARBA00023136"/>
    </source>
</evidence>
<evidence type="ECO:0000256" key="2">
    <source>
        <dbReference type="ARBA" id="ARBA00007935"/>
    </source>
</evidence>
<feature type="transmembrane region" description="Helical" evidence="8">
    <location>
        <begin position="55"/>
        <end position="75"/>
    </location>
</feature>
<evidence type="ECO:0000256" key="5">
    <source>
        <dbReference type="ARBA" id="ARBA00022692"/>
    </source>
</evidence>
<feature type="transmembrane region" description="Helical" evidence="8">
    <location>
        <begin position="280"/>
        <end position="300"/>
    </location>
</feature>
<comment type="similarity">
    <text evidence="2">Belongs to the binding-protein-dependent transport system permease family. FecCD subfamily.</text>
</comment>
<name>A0A4R3HTK9_9GAMM</name>
<accession>A0A4R3HTK9</accession>
<feature type="transmembrane region" description="Helical" evidence="8">
    <location>
        <begin position="146"/>
        <end position="167"/>
    </location>
</feature>
<feature type="transmembrane region" description="Helical" evidence="8">
    <location>
        <begin position="187"/>
        <end position="210"/>
    </location>
</feature>
<protein>
    <submittedName>
        <fullName evidence="9">Iron complex transport system permease protein</fullName>
    </submittedName>
</protein>
<dbReference type="OrthoDB" id="9796260at2"/>
<evidence type="ECO:0000313" key="9">
    <source>
        <dbReference type="EMBL" id="TCS36402.1"/>
    </source>
</evidence>
<dbReference type="EMBL" id="SLZR01000025">
    <property type="protein sequence ID" value="TCS36402.1"/>
    <property type="molecule type" value="Genomic_DNA"/>
</dbReference>
<gene>
    <name evidence="9" type="ORF">BCF53_12524</name>
</gene>
<keyword evidence="10" id="KW-1185">Reference proteome</keyword>
<feature type="transmembrane region" description="Helical" evidence="8">
    <location>
        <begin position="241"/>
        <end position="268"/>
    </location>
</feature>
<feature type="transmembrane region" description="Helical" evidence="8">
    <location>
        <begin position="312"/>
        <end position="330"/>
    </location>
</feature>
<evidence type="ECO:0000256" key="1">
    <source>
        <dbReference type="ARBA" id="ARBA00004651"/>
    </source>
</evidence>
<organism evidence="9 10">
    <name type="scientific">Reinekea marinisedimentorum</name>
    <dbReference type="NCBI Taxonomy" id="230495"/>
    <lineage>
        <taxon>Bacteria</taxon>
        <taxon>Pseudomonadati</taxon>
        <taxon>Pseudomonadota</taxon>
        <taxon>Gammaproteobacteria</taxon>
        <taxon>Oceanospirillales</taxon>
        <taxon>Saccharospirillaceae</taxon>
        <taxon>Reinekea</taxon>
    </lineage>
</organism>
<feature type="transmembrane region" description="Helical" evidence="8">
    <location>
        <begin position="95"/>
        <end position="114"/>
    </location>
</feature>
<dbReference type="AlphaFoldDB" id="A0A4R3HTK9"/>
<evidence type="ECO:0000256" key="8">
    <source>
        <dbReference type="SAM" id="Phobius"/>
    </source>
</evidence>
<dbReference type="GO" id="GO:0005886">
    <property type="term" value="C:plasma membrane"/>
    <property type="evidence" value="ECO:0007669"/>
    <property type="project" value="UniProtKB-SubCell"/>
</dbReference>
<dbReference type="Gene3D" id="1.10.3470.10">
    <property type="entry name" value="ABC transporter involved in vitamin B12 uptake, BtuC"/>
    <property type="match status" value="1"/>
</dbReference>
<evidence type="ECO:0000256" key="4">
    <source>
        <dbReference type="ARBA" id="ARBA00022475"/>
    </source>
</evidence>
<dbReference type="InterPro" id="IPR037294">
    <property type="entry name" value="ABC_BtuC-like"/>
</dbReference>
<dbReference type="PANTHER" id="PTHR30472:SF19">
    <property type="entry name" value="PETROBACTIN IMPORT SYSTEM PERMEASE PROTEIN YCLO"/>
    <property type="match status" value="1"/>
</dbReference>